<gene>
    <name evidence="2" type="ORF">Bca52824_033502</name>
</gene>
<dbReference type="InterPro" id="IPR026960">
    <property type="entry name" value="RVT-Znf"/>
</dbReference>
<keyword evidence="3" id="KW-1185">Reference proteome</keyword>
<comment type="caution">
    <text evidence="2">The sequence shown here is derived from an EMBL/GenBank/DDBJ whole genome shotgun (WGS) entry which is preliminary data.</text>
</comment>
<reference evidence="2 3" key="1">
    <citation type="submission" date="2020-02" db="EMBL/GenBank/DDBJ databases">
        <authorList>
            <person name="Ma Q."/>
            <person name="Huang Y."/>
            <person name="Song X."/>
            <person name="Pei D."/>
        </authorList>
    </citation>
    <scope>NUCLEOTIDE SEQUENCE [LARGE SCALE GENOMIC DNA]</scope>
    <source>
        <strain evidence="2">Sxm20200214</strain>
        <tissue evidence="2">Leaf</tissue>
    </source>
</reference>
<evidence type="ECO:0000313" key="3">
    <source>
        <dbReference type="Proteomes" id="UP000886595"/>
    </source>
</evidence>
<name>A0A8X7V9F7_BRACI</name>
<protein>
    <recommendedName>
        <fullName evidence="1">Reverse transcriptase zinc-binding domain-containing protein</fullName>
    </recommendedName>
</protein>
<organism evidence="2 3">
    <name type="scientific">Brassica carinata</name>
    <name type="common">Ethiopian mustard</name>
    <name type="synonym">Abyssinian cabbage</name>
    <dbReference type="NCBI Taxonomy" id="52824"/>
    <lineage>
        <taxon>Eukaryota</taxon>
        <taxon>Viridiplantae</taxon>
        <taxon>Streptophyta</taxon>
        <taxon>Embryophyta</taxon>
        <taxon>Tracheophyta</taxon>
        <taxon>Spermatophyta</taxon>
        <taxon>Magnoliopsida</taxon>
        <taxon>eudicotyledons</taxon>
        <taxon>Gunneridae</taxon>
        <taxon>Pentapetalae</taxon>
        <taxon>rosids</taxon>
        <taxon>malvids</taxon>
        <taxon>Brassicales</taxon>
        <taxon>Brassicaceae</taxon>
        <taxon>Brassiceae</taxon>
        <taxon>Brassica</taxon>
    </lineage>
</organism>
<dbReference type="OrthoDB" id="1113207at2759"/>
<evidence type="ECO:0000313" key="2">
    <source>
        <dbReference type="EMBL" id="KAG2304851.1"/>
    </source>
</evidence>
<dbReference type="Proteomes" id="UP000886595">
    <property type="component" value="Unassembled WGS sequence"/>
</dbReference>
<evidence type="ECO:0000259" key="1">
    <source>
        <dbReference type="Pfam" id="PF13966"/>
    </source>
</evidence>
<accession>A0A8X7V9F7</accession>
<dbReference type="EMBL" id="JAAMPC010000007">
    <property type="protein sequence ID" value="KAG2304851.1"/>
    <property type="molecule type" value="Genomic_DNA"/>
</dbReference>
<feature type="domain" description="Reverse transcriptase zinc-binding" evidence="1">
    <location>
        <begin position="88"/>
        <end position="155"/>
    </location>
</feature>
<dbReference type="AlphaFoldDB" id="A0A8X7V9F7"/>
<dbReference type="Pfam" id="PF13966">
    <property type="entry name" value="zf-RVT"/>
    <property type="match status" value="1"/>
</dbReference>
<sequence>MRPFGPANESNTELRVSDLLCPLSNTWDRDKIQALLPQYEDRILTIVTSSAHAPDHLAWLADKSGCYTTKTGYGLGMAEFIDNVAPVPQFDWLKSIWNIKTSPKIKDFLWKVVRKAILVSSNLSTRGIPAFPCKTCGGVEDDLHVFLHCNIAEQVFSPFGDDTKPLHSFDGFFDLNGALTYGSSSGGTVYPVMAMDLVEFVEGKKSEML</sequence>
<proteinExistence type="predicted"/>